<keyword evidence="2" id="KW-1185">Reference proteome</keyword>
<proteinExistence type="predicted"/>
<dbReference type="AlphaFoldDB" id="A0AAD5WVH6"/>
<organism evidence="1 2">
    <name type="scientific">Zalerion maritima</name>
    <dbReference type="NCBI Taxonomy" id="339359"/>
    <lineage>
        <taxon>Eukaryota</taxon>
        <taxon>Fungi</taxon>
        <taxon>Dikarya</taxon>
        <taxon>Ascomycota</taxon>
        <taxon>Pezizomycotina</taxon>
        <taxon>Sordariomycetes</taxon>
        <taxon>Lulworthiomycetidae</taxon>
        <taxon>Lulworthiales</taxon>
        <taxon>Lulworthiaceae</taxon>
        <taxon>Zalerion</taxon>
    </lineage>
</organism>
<protein>
    <submittedName>
        <fullName evidence="1">Uncharacterized protein</fullName>
    </submittedName>
</protein>
<comment type="caution">
    <text evidence="1">The sequence shown here is derived from an EMBL/GenBank/DDBJ whole genome shotgun (WGS) entry which is preliminary data.</text>
</comment>
<reference evidence="1" key="1">
    <citation type="submission" date="2022-07" db="EMBL/GenBank/DDBJ databases">
        <title>Draft genome sequence of Zalerion maritima ATCC 34329, a (micro)plastics degrading marine fungus.</title>
        <authorList>
            <person name="Paco A."/>
            <person name="Goncalves M.F.M."/>
            <person name="Rocha-Santos T.A.P."/>
            <person name="Alves A."/>
        </authorList>
    </citation>
    <scope>NUCLEOTIDE SEQUENCE</scope>
    <source>
        <strain evidence="1">ATCC 34329</strain>
    </source>
</reference>
<dbReference type="EMBL" id="JAKWBI020000047">
    <property type="protein sequence ID" value="KAJ2904673.1"/>
    <property type="molecule type" value="Genomic_DNA"/>
</dbReference>
<accession>A0AAD5WVH6</accession>
<evidence type="ECO:0000313" key="1">
    <source>
        <dbReference type="EMBL" id="KAJ2904673.1"/>
    </source>
</evidence>
<evidence type="ECO:0000313" key="2">
    <source>
        <dbReference type="Proteomes" id="UP001201980"/>
    </source>
</evidence>
<name>A0AAD5WVH6_9PEZI</name>
<sequence>MAAAAGNIPALGLTEANFQIQKHYCQTFLMYHGINGTFIRRDDAVNHFYAIATHPPQFPKSLVELFVETMPFSCDESSDYRAGELVVRPDPAGNSESYAPFMLFLALLLAPNGHLNEFTHYKALFGALPGSISLDELALIMCDEDLDESGDGPEGSDMLQLSSDYINTMGLIDVPQFRRYGKDDAVYCFPLCCAVPITAITVLETNGNDALSYVTVPHEYVEQDLVGEAMASSVTNCSYKMHSFAEDHPFCARFQSDETILSAFRAAIAIHGVVYQYHVFESVDINEEGGKGEDQDEDED</sequence>
<gene>
    <name evidence="1" type="ORF">MKZ38_007414</name>
</gene>
<dbReference type="Proteomes" id="UP001201980">
    <property type="component" value="Unassembled WGS sequence"/>
</dbReference>